<dbReference type="AlphaFoldDB" id="A0A7X1E3J9"/>
<feature type="transmembrane region" description="Helical" evidence="5">
    <location>
        <begin position="190"/>
        <end position="208"/>
    </location>
</feature>
<feature type="transmembrane region" description="Helical" evidence="5">
    <location>
        <begin position="366"/>
        <end position="388"/>
    </location>
</feature>
<dbReference type="EMBL" id="JACHVA010000045">
    <property type="protein sequence ID" value="MBC2601054.1"/>
    <property type="molecule type" value="Genomic_DNA"/>
</dbReference>
<sequence length="593" mass="63653">MHIIRRTGQLLRSTGLHPFPLGKTIRNYSWAKAKADGKSAINVVFLDFPQGMAYALIAGLPVQMGVFCSALASITGPFLASSRFIMLGPTNATAVMLLSTFLTLGYSQAQAVVAMPLLLIMVSLFMICGALLRISAITQFVSRAVIVGYITAAAFLIIVNQLKTVLGLHVPRAGTFAESLWNLLKGIGGTQWESALIAGITLAIYLPLKKFARGIPTVALCLVLTALVVVLMRPLGIEFEMLSPINAAAWPLSIPSLHWAEINQLVGPALAVAFLSLLESSSISKALAAQAGDRVDVNQQMMSIGVANMVSAFGSGMAVSGSLTRSALNFRSGAATPIASILSGTLLVIILFLVGGLIGYIPKASLATVVIIVGFTLINRAEISVIARTTKSDFAVFLATFLGGLALPLDTAIALGAITSIVLFVRKAARPNMKEITFDDRGNLTPEGLEEKRPEIAIVHVEGDLFFASSDLFLEQMRRMVSHANQRAIILRLRNARHLDATAALTIMDLIRFARKNNCAFLVSGAHEEIDKIFQRSGLMAELGEENFFRYSEGNPNVSTRDALKRAQQITGLTSADITIFAAEKKEDAEENH</sequence>
<reference evidence="7 8" key="1">
    <citation type="submission" date="2020-07" db="EMBL/GenBank/DDBJ databases">
        <authorList>
            <person name="Feng X."/>
        </authorList>
    </citation>
    <scope>NUCLEOTIDE SEQUENCE [LARGE SCALE GENOMIC DNA]</scope>
    <source>
        <strain evidence="7 8">JCM14086</strain>
    </source>
</reference>
<evidence type="ECO:0000256" key="5">
    <source>
        <dbReference type="SAM" id="Phobius"/>
    </source>
</evidence>
<evidence type="ECO:0000313" key="8">
    <source>
        <dbReference type="Proteomes" id="UP000525652"/>
    </source>
</evidence>
<dbReference type="Proteomes" id="UP000525652">
    <property type="component" value="Unassembled WGS sequence"/>
</dbReference>
<protein>
    <submittedName>
        <fullName evidence="7">SulP family inorganic anion transporter</fullName>
    </submittedName>
</protein>
<proteinExistence type="predicted"/>
<feature type="transmembrane region" description="Helical" evidence="5">
    <location>
        <begin position="338"/>
        <end position="359"/>
    </location>
</feature>
<dbReference type="InterPro" id="IPR001902">
    <property type="entry name" value="SLC26A/SulP_fam"/>
</dbReference>
<feature type="transmembrane region" description="Helical" evidence="5">
    <location>
        <begin position="394"/>
        <end position="425"/>
    </location>
</feature>
<evidence type="ECO:0000256" key="3">
    <source>
        <dbReference type="ARBA" id="ARBA00022989"/>
    </source>
</evidence>
<keyword evidence="2 5" id="KW-0812">Transmembrane</keyword>
<feature type="transmembrane region" description="Helical" evidence="5">
    <location>
        <begin position="299"/>
        <end position="318"/>
    </location>
</feature>
<accession>A0A7X1E3J9</accession>
<dbReference type="RefSeq" id="WP_185691781.1">
    <property type="nucleotide sequence ID" value="NZ_JACHVA010000045.1"/>
</dbReference>
<evidence type="ECO:0000256" key="4">
    <source>
        <dbReference type="ARBA" id="ARBA00023136"/>
    </source>
</evidence>
<dbReference type="Pfam" id="PF01740">
    <property type="entry name" value="STAS"/>
    <property type="match status" value="1"/>
</dbReference>
<evidence type="ECO:0000259" key="6">
    <source>
        <dbReference type="PROSITE" id="PS50801"/>
    </source>
</evidence>
<evidence type="ECO:0000256" key="1">
    <source>
        <dbReference type="ARBA" id="ARBA00004141"/>
    </source>
</evidence>
<feature type="transmembrane region" description="Helical" evidence="5">
    <location>
        <begin position="215"/>
        <end position="237"/>
    </location>
</feature>
<dbReference type="InterPro" id="IPR002645">
    <property type="entry name" value="STAS_dom"/>
</dbReference>
<comment type="caution">
    <text evidence="7">The sequence shown here is derived from an EMBL/GenBank/DDBJ whole genome shotgun (WGS) entry which is preliminary data.</text>
</comment>
<dbReference type="Gene3D" id="3.30.750.24">
    <property type="entry name" value="STAS domain"/>
    <property type="match status" value="1"/>
</dbReference>
<dbReference type="Pfam" id="PF00916">
    <property type="entry name" value="Sulfate_transp"/>
    <property type="match status" value="1"/>
</dbReference>
<feature type="transmembrane region" description="Helical" evidence="5">
    <location>
        <begin position="84"/>
        <end position="106"/>
    </location>
</feature>
<feature type="transmembrane region" description="Helical" evidence="5">
    <location>
        <begin position="52"/>
        <end position="72"/>
    </location>
</feature>
<evidence type="ECO:0000313" key="7">
    <source>
        <dbReference type="EMBL" id="MBC2601054.1"/>
    </source>
</evidence>
<feature type="domain" description="STAS" evidence="6">
    <location>
        <begin position="454"/>
        <end position="567"/>
    </location>
</feature>
<name>A0A7X1E3J9_9BACT</name>
<organism evidence="7 8">
    <name type="scientific">Puniceicoccus vermicola</name>
    <dbReference type="NCBI Taxonomy" id="388746"/>
    <lineage>
        <taxon>Bacteria</taxon>
        <taxon>Pseudomonadati</taxon>
        <taxon>Verrucomicrobiota</taxon>
        <taxon>Opitutia</taxon>
        <taxon>Puniceicoccales</taxon>
        <taxon>Puniceicoccaceae</taxon>
        <taxon>Puniceicoccus</taxon>
    </lineage>
</organism>
<dbReference type="InterPro" id="IPR036513">
    <property type="entry name" value="STAS_dom_sf"/>
</dbReference>
<gene>
    <name evidence="7" type="ORF">H5P30_04590</name>
</gene>
<keyword evidence="3 5" id="KW-1133">Transmembrane helix</keyword>
<keyword evidence="4 5" id="KW-0472">Membrane</keyword>
<dbReference type="SUPFAM" id="SSF52091">
    <property type="entry name" value="SpoIIaa-like"/>
    <property type="match status" value="1"/>
</dbReference>
<feature type="transmembrane region" description="Helical" evidence="5">
    <location>
        <begin position="144"/>
        <end position="162"/>
    </location>
</feature>
<keyword evidence="8" id="KW-1185">Reference proteome</keyword>
<dbReference type="PROSITE" id="PS50801">
    <property type="entry name" value="STAS"/>
    <property type="match status" value="1"/>
</dbReference>
<feature type="transmembrane region" description="Helical" evidence="5">
    <location>
        <begin position="112"/>
        <end position="132"/>
    </location>
</feature>
<dbReference type="PANTHER" id="PTHR11814">
    <property type="entry name" value="SULFATE TRANSPORTER"/>
    <property type="match status" value="1"/>
</dbReference>
<dbReference type="CDD" id="cd07042">
    <property type="entry name" value="STAS_SulP_like_sulfate_transporter"/>
    <property type="match status" value="1"/>
</dbReference>
<dbReference type="InterPro" id="IPR011547">
    <property type="entry name" value="SLC26A/SulP_dom"/>
</dbReference>
<comment type="subcellular location">
    <subcellularLocation>
        <location evidence="1">Membrane</location>
        <topology evidence="1">Multi-pass membrane protein</topology>
    </subcellularLocation>
</comment>
<dbReference type="GO" id="GO:0055085">
    <property type="term" value="P:transmembrane transport"/>
    <property type="evidence" value="ECO:0007669"/>
    <property type="project" value="InterPro"/>
</dbReference>
<evidence type="ECO:0000256" key="2">
    <source>
        <dbReference type="ARBA" id="ARBA00022692"/>
    </source>
</evidence>
<dbReference type="GO" id="GO:0016020">
    <property type="term" value="C:membrane"/>
    <property type="evidence" value="ECO:0007669"/>
    <property type="project" value="UniProtKB-SubCell"/>
</dbReference>